<dbReference type="Gene3D" id="3.40.50.1820">
    <property type="entry name" value="alpha/beta hydrolase"/>
    <property type="match status" value="1"/>
</dbReference>
<dbReference type="Proteomes" id="UP000193307">
    <property type="component" value="Unassembled WGS sequence"/>
</dbReference>
<evidence type="ECO:0000313" key="4">
    <source>
        <dbReference type="EMBL" id="SLN11594.1"/>
    </source>
</evidence>
<dbReference type="GO" id="GO:0106435">
    <property type="term" value="F:carboxylesterase activity"/>
    <property type="evidence" value="ECO:0007669"/>
    <property type="project" value="UniProtKB-EC"/>
</dbReference>
<dbReference type="InterPro" id="IPR002168">
    <property type="entry name" value="Lipase_GDXG_HIS_AS"/>
</dbReference>
<keyword evidence="5" id="KW-1185">Reference proteome</keyword>
<dbReference type="PROSITE" id="PS01173">
    <property type="entry name" value="LIPASE_GDXG_HIS"/>
    <property type="match status" value="1"/>
</dbReference>
<proteinExistence type="inferred from homology"/>
<evidence type="ECO:0000259" key="3">
    <source>
        <dbReference type="Pfam" id="PF07859"/>
    </source>
</evidence>
<dbReference type="SUPFAM" id="SSF53474">
    <property type="entry name" value="alpha/beta-Hydrolases"/>
    <property type="match status" value="1"/>
</dbReference>
<dbReference type="EMBL" id="FWFW01000001">
    <property type="protein sequence ID" value="SLN11594.1"/>
    <property type="molecule type" value="Genomic_DNA"/>
</dbReference>
<sequence>MSRPSSQMKTILDRLAVEDAGLPDPTLCPAHEGRKQAEAANLRWNVDLPDMERIEEVHVSGSQGDIPCRILTPKGTPRGTILFIHGGGWAFCSMATHERCARVLAIEAQATVVMCDYRLAPEHPYPAGLDDCTAVWRALAQAQAPFSTIKGPFALSGDSAGANLAMGVMLDSGPKPDCGLLFYGVYDTDFASPSYIDAAQGPGLTRDKMCRYWDWYADAAQRLAPQVAPMRASDAALMALPQLYLNAAEIDPLRSDTERLFARLSKLGRKDRFHLHGGVVHGFLQMTTVLEEARLALGSAGAAFRAFTKEPPHDQTENDD</sequence>
<dbReference type="InterPro" id="IPR013094">
    <property type="entry name" value="AB_hydrolase_3"/>
</dbReference>
<dbReference type="Pfam" id="PF07859">
    <property type="entry name" value="Abhydrolase_3"/>
    <property type="match status" value="1"/>
</dbReference>
<dbReference type="OrthoDB" id="9806180at2"/>
<comment type="similarity">
    <text evidence="1">Belongs to the 'GDXG' lipolytic enzyme family.</text>
</comment>
<reference evidence="4 5" key="1">
    <citation type="submission" date="2017-03" db="EMBL/GenBank/DDBJ databases">
        <authorList>
            <person name="Afonso C.L."/>
            <person name="Miller P.J."/>
            <person name="Scott M.A."/>
            <person name="Spackman E."/>
            <person name="Goraichik I."/>
            <person name="Dimitrov K.M."/>
            <person name="Suarez D.L."/>
            <person name="Swayne D.E."/>
        </authorList>
    </citation>
    <scope>NUCLEOTIDE SEQUENCE [LARGE SCALE GENOMIC DNA]</scope>
    <source>
        <strain evidence="4 5">CECT 7971</strain>
    </source>
</reference>
<evidence type="ECO:0000256" key="1">
    <source>
        <dbReference type="ARBA" id="ARBA00010515"/>
    </source>
</evidence>
<dbReference type="InterPro" id="IPR029058">
    <property type="entry name" value="AB_hydrolase_fold"/>
</dbReference>
<feature type="domain" description="Alpha/beta hydrolase fold-3" evidence="3">
    <location>
        <begin position="81"/>
        <end position="284"/>
    </location>
</feature>
<dbReference type="PANTHER" id="PTHR48081">
    <property type="entry name" value="AB HYDROLASE SUPERFAMILY PROTEIN C4A8.06C"/>
    <property type="match status" value="1"/>
</dbReference>
<evidence type="ECO:0000313" key="5">
    <source>
        <dbReference type="Proteomes" id="UP000193307"/>
    </source>
</evidence>
<dbReference type="EC" id="3.1.1.1" evidence="4"/>
<evidence type="ECO:0000256" key="2">
    <source>
        <dbReference type="ARBA" id="ARBA00022801"/>
    </source>
</evidence>
<protein>
    <submittedName>
        <fullName evidence="4">Carboxylesterase NlhH</fullName>
        <ecNumber evidence="4">3.1.1.1</ecNumber>
    </submittedName>
</protein>
<keyword evidence="2 4" id="KW-0378">Hydrolase</keyword>
<organism evidence="4 5">
    <name type="scientific">Pacificibacter marinus</name>
    <dbReference type="NCBI Taxonomy" id="658057"/>
    <lineage>
        <taxon>Bacteria</taxon>
        <taxon>Pseudomonadati</taxon>
        <taxon>Pseudomonadota</taxon>
        <taxon>Alphaproteobacteria</taxon>
        <taxon>Rhodobacterales</taxon>
        <taxon>Roseobacteraceae</taxon>
        <taxon>Pacificibacter</taxon>
    </lineage>
</organism>
<gene>
    <name evidence="4" type="primary">nlhH</name>
    <name evidence="4" type="ORF">PAM7971_00070</name>
</gene>
<dbReference type="RefSeq" id="WP_085847010.1">
    <property type="nucleotide sequence ID" value="NZ_FNZV01000001.1"/>
</dbReference>
<name>A0A1Y5RA85_9RHOB</name>
<dbReference type="PANTHER" id="PTHR48081:SF8">
    <property type="entry name" value="ALPHA_BETA HYDROLASE FOLD-3 DOMAIN-CONTAINING PROTEIN-RELATED"/>
    <property type="match status" value="1"/>
</dbReference>
<dbReference type="STRING" id="658057.SAMN04488032_101577"/>
<dbReference type="InterPro" id="IPR050300">
    <property type="entry name" value="GDXG_lipolytic_enzyme"/>
</dbReference>
<accession>A0A1Y5RA85</accession>
<dbReference type="AlphaFoldDB" id="A0A1Y5RA85"/>